<dbReference type="Proteomes" id="UP000075320">
    <property type="component" value="Unassembled WGS sequence"/>
</dbReference>
<accession>A0A150WNG9</accession>
<dbReference type="Pfam" id="PF04365">
    <property type="entry name" value="BrnT_toxin"/>
    <property type="match status" value="1"/>
</dbReference>
<dbReference type="EMBL" id="LUKE01000001">
    <property type="protein sequence ID" value="KYG65938.1"/>
    <property type="molecule type" value="Genomic_DNA"/>
</dbReference>
<dbReference type="OrthoDB" id="5297292at2"/>
<proteinExistence type="predicted"/>
<protein>
    <recommendedName>
        <fullName evidence="3">BrnT family toxin</fullName>
    </recommendedName>
</protein>
<gene>
    <name evidence="1" type="ORF">AZI86_02380</name>
</gene>
<evidence type="ECO:0008006" key="3">
    <source>
        <dbReference type="Google" id="ProtNLM"/>
    </source>
</evidence>
<keyword evidence="2" id="KW-1185">Reference proteome</keyword>
<dbReference type="InterPro" id="IPR038573">
    <property type="entry name" value="BrnT_sf"/>
</dbReference>
<name>A0A150WNG9_BDEBC</name>
<organism evidence="1 2">
    <name type="scientific">Bdellovibrio bacteriovorus</name>
    <dbReference type="NCBI Taxonomy" id="959"/>
    <lineage>
        <taxon>Bacteria</taxon>
        <taxon>Pseudomonadati</taxon>
        <taxon>Bdellovibrionota</taxon>
        <taxon>Bdellovibrionia</taxon>
        <taxon>Bdellovibrionales</taxon>
        <taxon>Pseudobdellovibrionaceae</taxon>
        <taxon>Bdellovibrio</taxon>
    </lineage>
</organism>
<evidence type="ECO:0000313" key="1">
    <source>
        <dbReference type="EMBL" id="KYG65938.1"/>
    </source>
</evidence>
<comment type="caution">
    <text evidence="1">The sequence shown here is derived from an EMBL/GenBank/DDBJ whole genome shotgun (WGS) entry which is preliminary data.</text>
</comment>
<reference evidence="1 2" key="1">
    <citation type="submission" date="2016-03" db="EMBL/GenBank/DDBJ databases">
        <authorList>
            <person name="Ploux O."/>
        </authorList>
    </citation>
    <scope>NUCLEOTIDE SEQUENCE [LARGE SCALE GENOMIC DNA]</scope>
    <source>
        <strain evidence="1 2">R0</strain>
    </source>
</reference>
<evidence type="ECO:0000313" key="2">
    <source>
        <dbReference type="Proteomes" id="UP000075320"/>
    </source>
</evidence>
<dbReference type="Gene3D" id="3.10.450.530">
    <property type="entry name" value="Ribonuclease toxin, BrnT, of type II toxin-antitoxin system"/>
    <property type="match status" value="1"/>
</dbReference>
<sequence length="105" mass="12416">MVYTKNKSFSFEWDNLKSEKNLKKHGVSFELAMTVFDDPWAWITTDEKHSTVTEVREWIVGLSDNGVLVVVFTKRLHGKVYRIISARAASRRERRIYEDFKKLSF</sequence>
<dbReference type="AlphaFoldDB" id="A0A150WNG9"/>
<dbReference type="InterPro" id="IPR007460">
    <property type="entry name" value="BrnT_toxin"/>
</dbReference>